<dbReference type="AlphaFoldDB" id="A0A1G5ZKS0"/>
<dbReference type="Pfam" id="PF02384">
    <property type="entry name" value="N6_Mtase"/>
    <property type="match status" value="1"/>
</dbReference>
<dbReference type="SUPFAM" id="SSF53335">
    <property type="entry name" value="S-adenosyl-L-methionine-dependent methyltransferases"/>
    <property type="match status" value="1"/>
</dbReference>
<dbReference type="GO" id="GO:0008170">
    <property type="term" value="F:N-methyltransferase activity"/>
    <property type="evidence" value="ECO:0007669"/>
    <property type="project" value="InterPro"/>
</dbReference>
<dbReference type="InterPro" id="IPR038333">
    <property type="entry name" value="T1MK-like_N_sf"/>
</dbReference>
<evidence type="ECO:0000256" key="7">
    <source>
        <dbReference type="ARBA" id="ARBA00047942"/>
    </source>
</evidence>
<accession>A0A1G5ZKS0</accession>
<keyword evidence="6" id="KW-0680">Restriction system</keyword>
<dbReference type="GO" id="GO:0009307">
    <property type="term" value="P:DNA restriction-modification system"/>
    <property type="evidence" value="ECO:0007669"/>
    <property type="project" value="UniProtKB-KW"/>
</dbReference>
<evidence type="ECO:0000256" key="1">
    <source>
        <dbReference type="ARBA" id="ARBA00006594"/>
    </source>
</evidence>
<dbReference type="PANTHER" id="PTHR42933">
    <property type="entry name" value="SLR6095 PROTEIN"/>
    <property type="match status" value="1"/>
</dbReference>
<dbReference type="PANTHER" id="PTHR42933:SF1">
    <property type="entry name" value="SITE-SPECIFIC DNA-METHYLTRANSFERASE (ADENINE-SPECIFIC)"/>
    <property type="match status" value="1"/>
</dbReference>
<dbReference type="GO" id="GO:0032259">
    <property type="term" value="P:methylation"/>
    <property type="evidence" value="ECO:0007669"/>
    <property type="project" value="UniProtKB-KW"/>
</dbReference>
<comment type="similarity">
    <text evidence="1">Belongs to the N(4)/N(6)-methyltransferase family.</text>
</comment>
<keyword evidence="4" id="KW-0808">Transferase</keyword>
<dbReference type="Pfam" id="PF12161">
    <property type="entry name" value="HsdM_N"/>
    <property type="match status" value="1"/>
</dbReference>
<dbReference type="Gene3D" id="1.20.1260.30">
    <property type="match status" value="1"/>
</dbReference>
<dbReference type="Proteomes" id="UP000198756">
    <property type="component" value="Unassembled WGS sequence"/>
</dbReference>
<evidence type="ECO:0000256" key="5">
    <source>
        <dbReference type="ARBA" id="ARBA00022691"/>
    </source>
</evidence>
<feature type="domain" description="DNA methylase adenine-specific" evidence="8">
    <location>
        <begin position="184"/>
        <end position="490"/>
    </location>
</feature>
<dbReference type="NCBIfam" id="TIGR00497">
    <property type="entry name" value="hsdM"/>
    <property type="match status" value="1"/>
</dbReference>
<organism evidence="10 11">
    <name type="scientific">Algoriphagus alkaliphilus</name>
    <dbReference type="NCBI Taxonomy" id="279824"/>
    <lineage>
        <taxon>Bacteria</taxon>
        <taxon>Pseudomonadati</taxon>
        <taxon>Bacteroidota</taxon>
        <taxon>Cytophagia</taxon>
        <taxon>Cytophagales</taxon>
        <taxon>Cyclobacteriaceae</taxon>
        <taxon>Algoriphagus</taxon>
    </lineage>
</organism>
<dbReference type="InterPro" id="IPR022749">
    <property type="entry name" value="D12N6_MeTrfase_N"/>
</dbReference>
<dbReference type="InterPro" id="IPR003356">
    <property type="entry name" value="DNA_methylase_A-5"/>
</dbReference>
<name>A0A1G5ZKS0_9BACT</name>
<proteinExistence type="inferred from homology"/>
<sequence length="528" mass="60041">MNPKLSMSEDQKRQLESQLWGIANLLRGKISADDYRDYILGFIFYKYLSERQNNYANPLLEGESVEDYQELKDPELLDAIKEESLQTLGYFLRPDQLFSAIAAKGNSDTESESNYILEDLKSILNHIEQSTMGTDSEEDFNDLFDDLDLNSTKIGRTVAARNAIIVQILNYLNKIDFRLEDIESDVLGDAYEYLIGEFAAGAGKTAGEFYTPQQVSKILAKIVTTGKKKLKSVYDPTCGSGSLLLRVAKEAKVSEYYGQEMTRTTYNLARMNMILHGVHYREFSIKQEDTLEHPQHLDQRFEAIVANPPFSAHWKGDENPIYQNDPRFSQYGRLAPKTKADFAFMQHMFFQLADNGIMASVFPHGVLFRGAAEGVIREYLIRELNVLDAVIGLPANIFYGTSIPTCIVVLKKCREQDDNVVFIDGSGEGNFIKVGNQNKLREEDVERIVEAYRSRKTVKKYSYVATLAEIAENDYNLNIPRYVDTFEEEDEINLDQVAEDLRALDSELKSNEVSLIGFCKQLGISRPF</sequence>
<dbReference type="PRINTS" id="PR00507">
    <property type="entry name" value="N12N6MTFRASE"/>
</dbReference>
<keyword evidence="5" id="KW-0949">S-adenosyl-L-methionine</keyword>
<dbReference type="EMBL" id="FMXE01000044">
    <property type="protein sequence ID" value="SDA95374.1"/>
    <property type="molecule type" value="Genomic_DNA"/>
</dbReference>
<keyword evidence="3" id="KW-0489">Methyltransferase</keyword>
<dbReference type="STRING" id="279824.SAMN03080617_04059"/>
<dbReference type="InterPro" id="IPR002052">
    <property type="entry name" value="DNA_methylase_N6_adenine_CS"/>
</dbReference>
<evidence type="ECO:0000256" key="2">
    <source>
        <dbReference type="ARBA" id="ARBA00011900"/>
    </source>
</evidence>
<protein>
    <recommendedName>
        <fullName evidence="2">site-specific DNA-methyltransferase (adenine-specific)</fullName>
        <ecNumber evidence="2">2.1.1.72</ecNumber>
    </recommendedName>
</protein>
<comment type="catalytic activity">
    <reaction evidence="7">
        <text>a 2'-deoxyadenosine in DNA + S-adenosyl-L-methionine = an N(6)-methyl-2'-deoxyadenosine in DNA + S-adenosyl-L-homocysteine + H(+)</text>
        <dbReference type="Rhea" id="RHEA:15197"/>
        <dbReference type="Rhea" id="RHEA-COMP:12418"/>
        <dbReference type="Rhea" id="RHEA-COMP:12419"/>
        <dbReference type="ChEBI" id="CHEBI:15378"/>
        <dbReference type="ChEBI" id="CHEBI:57856"/>
        <dbReference type="ChEBI" id="CHEBI:59789"/>
        <dbReference type="ChEBI" id="CHEBI:90615"/>
        <dbReference type="ChEBI" id="CHEBI:90616"/>
        <dbReference type="EC" id="2.1.1.72"/>
    </reaction>
</comment>
<dbReference type="GO" id="GO:0009007">
    <property type="term" value="F:site-specific DNA-methyltransferase (adenine-specific) activity"/>
    <property type="evidence" value="ECO:0007669"/>
    <property type="project" value="UniProtKB-EC"/>
</dbReference>
<dbReference type="InterPro" id="IPR029063">
    <property type="entry name" value="SAM-dependent_MTases_sf"/>
</dbReference>
<evidence type="ECO:0000256" key="6">
    <source>
        <dbReference type="ARBA" id="ARBA00022747"/>
    </source>
</evidence>
<feature type="domain" description="N6 adenine-specific DNA methyltransferase N-terminal" evidence="9">
    <location>
        <begin position="15"/>
        <end position="170"/>
    </location>
</feature>
<keyword evidence="11" id="KW-1185">Reference proteome</keyword>
<evidence type="ECO:0000256" key="3">
    <source>
        <dbReference type="ARBA" id="ARBA00022603"/>
    </source>
</evidence>
<evidence type="ECO:0000259" key="9">
    <source>
        <dbReference type="Pfam" id="PF12161"/>
    </source>
</evidence>
<dbReference type="InterPro" id="IPR004546">
    <property type="entry name" value="Restrct_endonuc_T1M"/>
</dbReference>
<dbReference type="GO" id="GO:0003677">
    <property type="term" value="F:DNA binding"/>
    <property type="evidence" value="ECO:0007669"/>
    <property type="project" value="InterPro"/>
</dbReference>
<evidence type="ECO:0000313" key="10">
    <source>
        <dbReference type="EMBL" id="SDA95374.1"/>
    </source>
</evidence>
<evidence type="ECO:0000256" key="4">
    <source>
        <dbReference type="ARBA" id="ARBA00022679"/>
    </source>
</evidence>
<gene>
    <name evidence="10" type="ORF">SAMN03080617_04059</name>
</gene>
<dbReference type="InterPro" id="IPR051537">
    <property type="entry name" value="DNA_Adenine_Mtase"/>
</dbReference>
<dbReference type="PROSITE" id="PS00092">
    <property type="entry name" value="N6_MTASE"/>
    <property type="match status" value="1"/>
</dbReference>
<evidence type="ECO:0000313" key="11">
    <source>
        <dbReference type="Proteomes" id="UP000198756"/>
    </source>
</evidence>
<dbReference type="EC" id="2.1.1.72" evidence="2"/>
<evidence type="ECO:0000259" key="8">
    <source>
        <dbReference type="Pfam" id="PF02384"/>
    </source>
</evidence>
<reference evidence="11" key="1">
    <citation type="submission" date="2016-10" db="EMBL/GenBank/DDBJ databases">
        <authorList>
            <person name="Varghese N."/>
            <person name="Submissions S."/>
        </authorList>
    </citation>
    <scope>NUCLEOTIDE SEQUENCE [LARGE SCALE GENOMIC DNA]</scope>
    <source>
        <strain evidence="11">DSM 22703</strain>
    </source>
</reference>
<dbReference type="Gene3D" id="3.40.50.150">
    <property type="entry name" value="Vaccinia Virus protein VP39"/>
    <property type="match status" value="1"/>
</dbReference>